<evidence type="ECO:0000256" key="4">
    <source>
        <dbReference type="SAM" id="MobiDB-lite"/>
    </source>
</evidence>
<evidence type="ECO:0000313" key="5">
    <source>
        <dbReference type="EMBL" id="QDI90344.1"/>
    </source>
</evidence>
<feature type="region of interest" description="Disordered" evidence="4">
    <location>
        <begin position="32"/>
        <end position="52"/>
    </location>
</feature>
<dbReference type="InterPro" id="IPR011852">
    <property type="entry name" value="TRAP_TAXI"/>
</dbReference>
<dbReference type="Pfam" id="PF16868">
    <property type="entry name" value="NMT1_3"/>
    <property type="match status" value="1"/>
</dbReference>
<keyword evidence="6" id="KW-1185">Reference proteome</keyword>
<dbReference type="PROSITE" id="PS51257">
    <property type="entry name" value="PROKAR_LIPOPROTEIN"/>
    <property type="match status" value="1"/>
</dbReference>
<reference evidence="6" key="1">
    <citation type="submission" date="2019-01" db="EMBL/GenBank/DDBJ databases">
        <title>Genomic analysis of Salicibibacter sp. NKC3-5.</title>
        <authorList>
            <person name="Oh Y.J."/>
        </authorList>
    </citation>
    <scope>NUCLEOTIDE SEQUENCE [LARGE SCALE GENOMIC DNA]</scope>
    <source>
        <strain evidence="6">NKC3-5</strain>
    </source>
</reference>
<organism evidence="5 6">
    <name type="scientific">Salicibibacter halophilus</name>
    <dbReference type="NCBI Taxonomy" id="2502791"/>
    <lineage>
        <taxon>Bacteria</taxon>
        <taxon>Bacillati</taxon>
        <taxon>Bacillota</taxon>
        <taxon>Bacilli</taxon>
        <taxon>Bacillales</taxon>
        <taxon>Bacillaceae</taxon>
        <taxon>Salicibibacter</taxon>
    </lineage>
</organism>
<protein>
    <submittedName>
        <fullName evidence="5">TAXI family TRAP transporter solute-binding subunit</fullName>
    </submittedName>
</protein>
<gene>
    <name evidence="5" type="ORF">EPH95_03430</name>
</gene>
<dbReference type="PANTHER" id="PTHR30024:SF47">
    <property type="entry name" value="TAURINE-BINDING PERIPLASMIC PROTEIN"/>
    <property type="match status" value="1"/>
</dbReference>
<comment type="subcellular location">
    <subcellularLocation>
        <location evidence="1">Periplasm</location>
    </subcellularLocation>
</comment>
<sequence length="405" mass="44979">MKGDKSMNNKRLFILLGLLILSILMLAGCGEDTGGDTEEQSDADSDSAGEADLPEEITMSTYDVGSGGYTQLSAISDTIMSEYGTQIHMIPNDSGLARLEPLRDGNADFGGRVADEVYFAFEGIEEFATPEWGPQDLQYMYPILNHFGLLVLDDSEYETFDDLEGARVPHIIGNPSVNIKIVGLLAAAGLTMDDVEVVEVTSYTDQPEMVAQGEIDVAGIVPSAATVQEADELHGMRWMDHSILEDDEALEALHEIYPFGVADETDIGGALTEGEPEHLLGYTSYAPAAYSDTDPDLVYNWLVALDETFDDYSQATADMFVWDVEESQPEPLGVPIHEGGVRFFEEQGMWNEEYEEQNNQLIERQEQLQEAWDVVTEEAEEQGLSDDEFTEYWLERKEELVDDVE</sequence>
<dbReference type="Gene3D" id="3.40.190.10">
    <property type="entry name" value="Periplasmic binding protein-like II"/>
    <property type="match status" value="2"/>
</dbReference>
<dbReference type="KEGG" id="sale:EPH95_03430"/>
<evidence type="ECO:0000256" key="2">
    <source>
        <dbReference type="ARBA" id="ARBA00010742"/>
    </source>
</evidence>
<evidence type="ECO:0000256" key="1">
    <source>
        <dbReference type="ARBA" id="ARBA00004418"/>
    </source>
</evidence>
<dbReference type="NCBIfam" id="TIGR02122">
    <property type="entry name" value="TRAP_TAXI"/>
    <property type="match status" value="1"/>
</dbReference>
<dbReference type="PANTHER" id="PTHR30024">
    <property type="entry name" value="ALIPHATIC SULFONATES-BINDING PROTEIN-RELATED"/>
    <property type="match status" value="1"/>
</dbReference>
<dbReference type="Proteomes" id="UP000319756">
    <property type="component" value="Chromosome"/>
</dbReference>
<feature type="compositionally biased region" description="Acidic residues" evidence="4">
    <location>
        <begin position="33"/>
        <end position="52"/>
    </location>
</feature>
<name>A0A514LEQ8_9BACI</name>
<proteinExistence type="inferred from homology"/>
<comment type="similarity">
    <text evidence="2">Belongs to the bacterial solute-binding protein SsuA/TauA family.</text>
</comment>
<evidence type="ECO:0000313" key="6">
    <source>
        <dbReference type="Proteomes" id="UP000319756"/>
    </source>
</evidence>
<dbReference type="GO" id="GO:0042597">
    <property type="term" value="C:periplasmic space"/>
    <property type="evidence" value="ECO:0007669"/>
    <property type="project" value="UniProtKB-SubCell"/>
</dbReference>
<dbReference type="AlphaFoldDB" id="A0A514LEQ8"/>
<accession>A0A514LEQ8</accession>
<dbReference type="GO" id="GO:0042918">
    <property type="term" value="P:alkanesulfonate transmembrane transport"/>
    <property type="evidence" value="ECO:0007669"/>
    <property type="project" value="TreeGrafter"/>
</dbReference>
<dbReference type="SUPFAM" id="SSF53850">
    <property type="entry name" value="Periplasmic binding protein-like II"/>
    <property type="match status" value="1"/>
</dbReference>
<dbReference type="EMBL" id="CP035485">
    <property type="protein sequence ID" value="QDI90344.1"/>
    <property type="molecule type" value="Genomic_DNA"/>
</dbReference>
<evidence type="ECO:0000256" key="3">
    <source>
        <dbReference type="ARBA" id="ARBA00022729"/>
    </source>
</evidence>
<keyword evidence="3" id="KW-0732">Signal</keyword>